<dbReference type="Gene3D" id="3.30.2090.10">
    <property type="entry name" value="Multidrug efflux transporter AcrB TolC docking domain, DN and DC subdomains"/>
    <property type="match status" value="2"/>
</dbReference>
<dbReference type="Gene3D" id="3.30.70.1440">
    <property type="entry name" value="Multidrug efflux transporter AcrB pore domain"/>
    <property type="match status" value="1"/>
</dbReference>
<keyword evidence="1" id="KW-0812">Transmembrane</keyword>
<dbReference type="PANTHER" id="PTHR32063">
    <property type="match status" value="1"/>
</dbReference>
<dbReference type="EMBL" id="AP018694">
    <property type="protein sequence ID" value="BBE17635.1"/>
    <property type="molecule type" value="Genomic_DNA"/>
</dbReference>
<feature type="transmembrane region" description="Helical" evidence="1">
    <location>
        <begin position="7"/>
        <end position="30"/>
    </location>
</feature>
<dbReference type="SUPFAM" id="SSF82693">
    <property type="entry name" value="Multidrug efflux transporter AcrB pore domain, PN1, PN2, PC1 and PC2 subdomains"/>
    <property type="match status" value="2"/>
</dbReference>
<reference evidence="2" key="1">
    <citation type="journal article" date="2020" name="Int. J. Syst. Evol. Microbiol.">
        <title>Aquipluma nitroreducens gen. nov. sp. nov., a novel facultatively anaerobic bacterium isolated from a freshwater lake.</title>
        <authorList>
            <person name="Watanabe M."/>
            <person name="Kojima H."/>
            <person name="Fukui M."/>
        </authorList>
    </citation>
    <scope>NUCLEOTIDE SEQUENCE</scope>
    <source>
        <strain evidence="2">MeG22</strain>
    </source>
</reference>
<dbReference type="Gene3D" id="1.20.1640.10">
    <property type="entry name" value="Multidrug efflux transporter AcrB transmembrane domain"/>
    <property type="match status" value="2"/>
</dbReference>
<dbReference type="SUPFAM" id="SSF82714">
    <property type="entry name" value="Multidrug efflux transporter AcrB TolC docking domain, DN and DC subdomains"/>
    <property type="match status" value="2"/>
</dbReference>
<gene>
    <name evidence="2" type="ORF">AQPE_1792</name>
</gene>
<feature type="transmembrane region" description="Helical" evidence="1">
    <location>
        <begin position="859"/>
        <end position="879"/>
    </location>
</feature>
<feature type="transmembrane region" description="Helical" evidence="1">
    <location>
        <begin position="526"/>
        <end position="547"/>
    </location>
</feature>
<protein>
    <submittedName>
        <fullName evidence="2">RND multidrug efflux transporter</fullName>
    </submittedName>
</protein>
<keyword evidence="3" id="KW-1185">Reference proteome</keyword>
<accession>A0A5K7S819</accession>
<dbReference type="RefSeq" id="WP_318350615.1">
    <property type="nucleotide sequence ID" value="NZ_AP018694.1"/>
</dbReference>
<dbReference type="Pfam" id="PF00873">
    <property type="entry name" value="ACR_tran"/>
    <property type="match status" value="1"/>
</dbReference>
<dbReference type="GO" id="GO:0042910">
    <property type="term" value="F:xenobiotic transmembrane transporter activity"/>
    <property type="evidence" value="ECO:0007669"/>
    <property type="project" value="TreeGrafter"/>
</dbReference>
<keyword evidence="1" id="KW-0472">Membrane</keyword>
<proteinExistence type="predicted"/>
<keyword evidence="1" id="KW-1133">Transmembrane helix</keyword>
<dbReference type="Proteomes" id="UP001193389">
    <property type="component" value="Chromosome"/>
</dbReference>
<dbReference type="Gene3D" id="3.30.70.1430">
    <property type="entry name" value="Multidrug efflux transporter AcrB pore domain"/>
    <property type="match status" value="2"/>
</dbReference>
<evidence type="ECO:0000256" key="1">
    <source>
        <dbReference type="SAM" id="Phobius"/>
    </source>
</evidence>
<feature type="transmembrane region" description="Helical" evidence="1">
    <location>
        <begin position="958"/>
        <end position="977"/>
    </location>
</feature>
<dbReference type="PANTHER" id="PTHR32063:SF0">
    <property type="entry name" value="SWARMING MOTILITY PROTEIN SWRC"/>
    <property type="match status" value="1"/>
</dbReference>
<dbReference type="KEGG" id="anf:AQPE_1792"/>
<feature type="transmembrane region" description="Helical" evidence="1">
    <location>
        <begin position="367"/>
        <end position="387"/>
    </location>
</feature>
<dbReference type="Gene3D" id="3.30.70.1320">
    <property type="entry name" value="Multidrug efflux transporter AcrB pore domain like"/>
    <property type="match status" value="1"/>
</dbReference>
<dbReference type="InterPro" id="IPR027463">
    <property type="entry name" value="AcrB_DN_DC_subdom"/>
</dbReference>
<dbReference type="AlphaFoldDB" id="A0A5K7S819"/>
<dbReference type="SUPFAM" id="SSF82866">
    <property type="entry name" value="Multidrug efflux transporter AcrB transmembrane domain"/>
    <property type="match status" value="2"/>
</dbReference>
<feature type="transmembrane region" description="Helical" evidence="1">
    <location>
        <begin position="989"/>
        <end position="1012"/>
    </location>
</feature>
<dbReference type="InterPro" id="IPR001036">
    <property type="entry name" value="Acrflvin-R"/>
</dbReference>
<evidence type="ECO:0000313" key="2">
    <source>
        <dbReference type="EMBL" id="BBE17635.1"/>
    </source>
</evidence>
<organism evidence="2 3">
    <name type="scientific">Aquipluma nitroreducens</name>
    <dbReference type="NCBI Taxonomy" id="2010828"/>
    <lineage>
        <taxon>Bacteria</taxon>
        <taxon>Pseudomonadati</taxon>
        <taxon>Bacteroidota</taxon>
        <taxon>Bacteroidia</taxon>
        <taxon>Marinilabiliales</taxon>
        <taxon>Prolixibacteraceae</taxon>
        <taxon>Aquipluma</taxon>
    </lineage>
</organism>
<dbReference type="PRINTS" id="PR00702">
    <property type="entry name" value="ACRIFLAVINRP"/>
</dbReference>
<feature type="transmembrane region" description="Helical" evidence="1">
    <location>
        <begin position="393"/>
        <end position="418"/>
    </location>
</feature>
<feature type="transmembrane region" description="Helical" evidence="1">
    <location>
        <begin position="471"/>
        <end position="497"/>
    </location>
</feature>
<feature type="transmembrane region" description="Helical" evidence="1">
    <location>
        <begin position="344"/>
        <end position="360"/>
    </location>
</feature>
<name>A0A5K7S819_9BACT</name>
<evidence type="ECO:0000313" key="3">
    <source>
        <dbReference type="Proteomes" id="UP001193389"/>
    </source>
</evidence>
<dbReference type="GO" id="GO:0005886">
    <property type="term" value="C:plasma membrane"/>
    <property type="evidence" value="ECO:0007669"/>
    <property type="project" value="TreeGrafter"/>
</dbReference>
<sequence length="1039" mass="113428">MKKLTQFAVNFPVTILMMVLAVVLLGYISFDKLGIDLFPEINNPRLFIELKSGERPPEEMEKQFVKNLESLAIRQSGVIQVSSISKVGTAQITVEYAWTKDMDEAFLDLQKAASSFAQNQTLDEINITQHDPNTTPVMIVGLTHESITDMNELRKVAENYIRNELVRLEGVADVEVSGSETNEVLIQTDQYMLDAFGLTLDELTTRIQSFNQSISGGSITEMGLKYVVKGVSLLTDLSDFENTIVGYKSITSGSTTAEKAPIYLREVAKISFANKDPENIVMMNGKRCLGLSIYKETSFNTVKAVEDISKALVDMGKALPGYKLTVISNQGTFISNAISEVEDTAMIGMFLAIVVLFIFLRRIGTTLIVSVAMPISIIATFNLMYFNGLSLNIMTLGGLALGAGMLVDNAIVVMENIFRLRESGMSVKDAAIEGTSQVSGAITSSTLTTIVVFLPIVYLHGASGELFRDQAWTITFSLLSSLVVAILLIPMMFNYFFKSSQKPTVQKSVRIKGYGKFLGNALKHKWAIILLTVVLMGLSVLVLPYIGTEFMPKSETRQFSIDLKMQEGTRLQRTTAAVENLEGIIREVLGDHLETIYSQVGPSTGLLTSQDALFQGENTASIKIILKPDSKYGSTSAIQSISQGLGEMPDLDIKYVQDQTALGGLMGTDEAPLVIEIQGEDLAVIEGLSNQVKAAVQGIPELYNLEASMEGGSPEVEVMVDRLRAGIFNLSVSNVVTQIQNQLTGKTAGTIEKGGEMQDITLRLPDTGLAQLSDMEIKNGTQVVRVNEIATIVEGTSPKEIFRRNQVRIGKITGYMNKDIALDKMVTKVNQAIAGIPLPTDYKIKITGEEEKRKESMDALSFAMLLSIVLVFMVMASQFESLLHPFTILMTIPMAVVGSVLTFFIFNQTLNIMAVIGIIMLVGIAVNNSILLVDRILQLQKDGVPRIEAIQQAGQQRIRPILMTTLTTLLAMLPLTFGFGESASLRAPMALAVIGGLLTSTLMSLIVIPCVFDVFDRLASPKSPPKEGTLKATDPDGRD</sequence>
<feature type="transmembrane region" description="Helical" evidence="1">
    <location>
        <begin position="886"/>
        <end position="906"/>
    </location>
</feature>
<feature type="transmembrane region" description="Helical" evidence="1">
    <location>
        <begin position="438"/>
        <end position="459"/>
    </location>
</feature>
<feature type="transmembrane region" description="Helical" evidence="1">
    <location>
        <begin position="912"/>
        <end position="937"/>
    </location>
</feature>